<gene>
    <name evidence="2" type="ORF">OLEA9_A037141</name>
</gene>
<dbReference type="AlphaFoldDB" id="A0A8S0S6Y4"/>
<protein>
    <submittedName>
        <fullName evidence="2">Thylakoid lumenal kDa, chloroplastic</fullName>
    </submittedName>
</protein>
<evidence type="ECO:0000313" key="2">
    <source>
        <dbReference type="EMBL" id="CAA2988388.1"/>
    </source>
</evidence>
<comment type="caution">
    <text evidence="2">The sequence shown here is derived from an EMBL/GenBank/DDBJ whole genome shotgun (WGS) entry which is preliminary data.</text>
</comment>
<dbReference type="PANTHER" id="PTHR35742:SF1">
    <property type="entry name" value="THYLAKOID LUMENAL 16.5 KDA PROTEIN, CHLOROPLASTIC"/>
    <property type="match status" value="1"/>
</dbReference>
<name>A0A8S0S6Y4_OLEEU</name>
<reference evidence="2 3" key="1">
    <citation type="submission" date="2019-12" db="EMBL/GenBank/DDBJ databases">
        <authorList>
            <person name="Alioto T."/>
            <person name="Alioto T."/>
            <person name="Gomez Garrido J."/>
        </authorList>
    </citation>
    <scope>NUCLEOTIDE SEQUENCE [LARGE SCALE GENOMIC DNA]</scope>
</reference>
<dbReference type="GO" id="GO:0010206">
    <property type="term" value="P:photosystem II repair"/>
    <property type="evidence" value="ECO:0007669"/>
    <property type="project" value="InterPro"/>
</dbReference>
<dbReference type="Pfam" id="PF20675">
    <property type="entry name" value="MPH2"/>
    <property type="match status" value="1"/>
</dbReference>
<proteinExistence type="predicted"/>
<accession>A0A8S0S6Y4</accession>
<dbReference type="Proteomes" id="UP000594638">
    <property type="component" value="Unassembled WGS sequence"/>
</dbReference>
<keyword evidence="3" id="KW-1185">Reference proteome</keyword>
<dbReference type="InterPro" id="IPR049072">
    <property type="entry name" value="MPH2_C"/>
</dbReference>
<evidence type="ECO:0000313" key="3">
    <source>
        <dbReference type="Proteomes" id="UP000594638"/>
    </source>
</evidence>
<dbReference type="Gramene" id="OE9A037141T2">
    <property type="protein sequence ID" value="OE9A037141C2"/>
    <property type="gene ID" value="OE9A037141"/>
</dbReference>
<organism evidence="2 3">
    <name type="scientific">Olea europaea subsp. europaea</name>
    <dbReference type="NCBI Taxonomy" id="158383"/>
    <lineage>
        <taxon>Eukaryota</taxon>
        <taxon>Viridiplantae</taxon>
        <taxon>Streptophyta</taxon>
        <taxon>Embryophyta</taxon>
        <taxon>Tracheophyta</taxon>
        <taxon>Spermatophyta</taxon>
        <taxon>Magnoliopsida</taxon>
        <taxon>eudicotyledons</taxon>
        <taxon>Gunneridae</taxon>
        <taxon>Pentapetalae</taxon>
        <taxon>asterids</taxon>
        <taxon>lamiids</taxon>
        <taxon>Lamiales</taxon>
        <taxon>Oleaceae</taxon>
        <taxon>Oleeae</taxon>
        <taxon>Olea</taxon>
    </lineage>
</organism>
<dbReference type="InterPro" id="IPR038862">
    <property type="entry name" value="MPH2"/>
</dbReference>
<dbReference type="PANTHER" id="PTHR35742">
    <property type="entry name" value="THYLAKOID LUMENAL 16.5 KDA PROTEIN, CHLOROPLASTIC"/>
    <property type="match status" value="1"/>
</dbReference>
<dbReference type="OrthoDB" id="1924976at2759"/>
<evidence type="ECO:0000259" key="1">
    <source>
        <dbReference type="Pfam" id="PF20675"/>
    </source>
</evidence>
<sequence>MAAAVSSSSLPAVPVISLSNRRQLIICKAVNEASLSPPILSKRSLCVSISSVCVLALTGKGHFDANGAILEADDDEELLEKVKRDRKKRIERQGVIKSSTKEAAYLQDLVYKLSKVGQAIENKDLSAASSVLGPSTDTEWVSKINSAFNKLSSSPEEKTEVDNFNSSLSSLISSVSGKDIEASKKAFVASASALEKWTVLTGLNEQLKGL</sequence>
<dbReference type="EMBL" id="CACTIH010003989">
    <property type="protein sequence ID" value="CAA2988388.1"/>
    <property type="molecule type" value="Genomic_DNA"/>
</dbReference>
<feature type="domain" description="Maintenance of Photosystem II under High light 2 C-terminal" evidence="1">
    <location>
        <begin position="104"/>
        <end position="210"/>
    </location>
</feature>